<gene>
    <name evidence="4" type="ORF">AAES_42420</name>
</gene>
<dbReference type="PRINTS" id="PR01415">
    <property type="entry name" value="ANKYRIN"/>
</dbReference>
<evidence type="ECO:0000313" key="5">
    <source>
        <dbReference type="Proteomes" id="UP000051836"/>
    </source>
</evidence>
<dbReference type="PANTHER" id="PTHR24166:SF48">
    <property type="entry name" value="PROTEIN VAPYRIN"/>
    <property type="match status" value="1"/>
</dbReference>
<accession>A0A0Q3MRR1</accession>
<organism evidence="4 5">
    <name type="scientific">Amazona aestiva</name>
    <name type="common">Blue-fronted Amazon parrot</name>
    <dbReference type="NCBI Taxonomy" id="12930"/>
    <lineage>
        <taxon>Eukaryota</taxon>
        <taxon>Metazoa</taxon>
        <taxon>Chordata</taxon>
        <taxon>Craniata</taxon>
        <taxon>Vertebrata</taxon>
        <taxon>Euteleostomi</taxon>
        <taxon>Archelosauria</taxon>
        <taxon>Archosauria</taxon>
        <taxon>Dinosauria</taxon>
        <taxon>Saurischia</taxon>
        <taxon>Theropoda</taxon>
        <taxon>Coelurosauria</taxon>
        <taxon>Aves</taxon>
        <taxon>Neognathae</taxon>
        <taxon>Neoaves</taxon>
        <taxon>Telluraves</taxon>
        <taxon>Australaves</taxon>
        <taxon>Psittaciformes</taxon>
        <taxon>Psittacidae</taxon>
        <taxon>Amazona</taxon>
    </lineage>
</organism>
<dbReference type="InterPro" id="IPR002110">
    <property type="entry name" value="Ankyrin_rpt"/>
</dbReference>
<dbReference type="PANTHER" id="PTHR24166">
    <property type="entry name" value="ROLLING PEBBLES, ISOFORM B"/>
    <property type="match status" value="1"/>
</dbReference>
<proteinExistence type="predicted"/>
<dbReference type="Pfam" id="PF12796">
    <property type="entry name" value="Ank_2"/>
    <property type="match status" value="1"/>
</dbReference>
<reference evidence="4 5" key="1">
    <citation type="submission" date="2015-10" db="EMBL/GenBank/DDBJ databases">
        <authorList>
            <person name="Gilbert D.G."/>
        </authorList>
    </citation>
    <scope>NUCLEOTIDE SEQUENCE [LARGE SCALE GENOMIC DNA]</scope>
    <source>
        <strain evidence="4">FVVF132</strain>
    </source>
</reference>
<dbReference type="STRING" id="12930.A0A0Q3MRR1"/>
<dbReference type="OrthoDB" id="341259at2759"/>
<evidence type="ECO:0000256" key="3">
    <source>
        <dbReference type="PROSITE-ProRule" id="PRU00023"/>
    </source>
</evidence>
<dbReference type="SUPFAM" id="SSF48403">
    <property type="entry name" value="Ankyrin repeat"/>
    <property type="match status" value="1"/>
</dbReference>
<feature type="repeat" description="ANK" evidence="3">
    <location>
        <begin position="6"/>
        <end position="50"/>
    </location>
</feature>
<dbReference type="InterPro" id="IPR050889">
    <property type="entry name" value="Dendritic_Spine_Reg/Scaffold"/>
</dbReference>
<dbReference type="Proteomes" id="UP000051836">
    <property type="component" value="Unassembled WGS sequence"/>
</dbReference>
<evidence type="ECO:0000313" key="4">
    <source>
        <dbReference type="EMBL" id="KQK85151.1"/>
    </source>
</evidence>
<keyword evidence="5" id="KW-1185">Reference proteome</keyword>
<protein>
    <submittedName>
        <fullName evidence="4">Uncharacterized protein</fullName>
    </submittedName>
</protein>
<keyword evidence="1" id="KW-0677">Repeat</keyword>
<dbReference type="AlphaFoldDB" id="A0A0Q3MRR1"/>
<dbReference type="Pfam" id="PF13606">
    <property type="entry name" value="Ank_3"/>
    <property type="match status" value="1"/>
</dbReference>
<comment type="caution">
    <text evidence="4">The sequence shown here is derived from an EMBL/GenBank/DDBJ whole genome shotgun (WGS) entry which is preliminary data.</text>
</comment>
<dbReference type="PROSITE" id="PS50297">
    <property type="entry name" value="ANK_REP_REGION"/>
    <property type="match status" value="1"/>
</dbReference>
<keyword evidence="2 3" id="KW-0040">ANK repeat</keyword>
<evidence type="ECO:0000256" key="1">
    <source>
        <dbReference type="ARBA" id="ARBA00022737"/>
    </source>
</evidence>
<sequence length="101" mass="11017">MCKDKKGYTLLHTAAASGQVEVVRHLLRLGVEKALHLLLKHSADVNARDKHWQTPLHVAAANRATKCVEAIVPLLSTVNVADRTGRTALHHAAHSLSLIHI</sequence>
<dbReference type="InterPro" id="IPR036770">
    <property type="entry name" value="Ankyrin_rpt-contain_sf"/>
</dbReference>
<evidence type="ECO:0000256" key="2">
    <source>
        <dbReference type="ARBA" id="ARBA00023043"/>
    </source>
</evidence>
<dbReference type="PROSITE" id="PS50088">
    <property type="entry name" value="ANK_REPEAT"/>
    <property type="match status" value="1"/>
</dbReference>
<name>A0A0Q3MRR1_AMAAE</name>
<dbReference type="SMART" id="SM00248">
    <property type="entry name" value="ANK"/>
    <property type="match status" value="2"/>
</dbReference>
<dbReference type="Gene3D" id="1.25.40.20">
    <property type="entry name" value="Ankyrin repeat-containing domain"/>
    <property type="match status" value="2"/>
</dbReference>
<dbReference type="EMBL" id="LMAW01000879">
    <property type="protein sequence ID" value="KQK85151.1"/>
    <property type="molecule type" value="Genomic_DNA"/>
</dbReference>